<gene>
    <name evidence="2" type="ORF">F0185_17410</name>
</gene>
<keyword evidence="3" id="KW-1185">Reference proteome</keyword>
<keyword evidence="1" id="KW-0472">Membrane</keyword>
<evidence type="ECO:0000313" key="2">
    <source>
        <dbReference type="EMBL" id="NHZ35348.1"/>
    </source>
</evidence>
<feature type="transmembrane region" description="Helical" evidence="1">
    <location>
        <begin position="87"/>
        <end position="106"/>
    </location>
</feature>
<sequence length="190" mass="20471">MKLLTTLLGAGVAWCTYRFAPDVFPQLIAAPGFAATFSGLGVALAGGWTAVLTKLNALDKLDDLPQGGAERVSGYGAASRNFSVAQIVVHFAMSVLCLASIYIANIPAGQPAMRPAIGYVLCVALGYWLGSFRESWACFKSVDETRRSLIQAQAATKQRVAYLAQLRKDITEKPIDMHDRHLLGYTSDSK</sequence>
<feature type="transmembrane region" description="Helical" evidence="1">
    <location>
        <begin position="28"/>
        <end position="51"/>
    </location>
</feature>
<evidence type="ECO:0000313" key="3">
    <source>
        <dbReference type="Proteomes" id="UP000785613"/>
    </source>
</evidence>
<name>A0ABX0LL69_9BURK</name>
<dbReference type="EMBL" id="VUYU01000011">
    <property type="protein sequence ID" value="NHZ35348.1"/>
    <property type="molecule type" value="Genomic_DNA"/>
</dbReference>
<comment type="caution">
    <text evidence="2">The sequence shown here is derived from an EMBL/GenBank/DDBJ whole genome shotgun (WGS) entry which is preliminary data.</text>
</comment>
<organism evidence="2 3">
    <name type="scientific">Massilia rubra</name>
    <dbReference type="NCBI Taxonomy" id="2607910"/>
    <lineage>
        <taxon>Bacteria</taxon>
        <taxon>Pseudomonadati</taxon>
        <taxon>Pseudomonadota</taxon>
        <taxon>Betaproteobacteria</taxon>
        <taxon>Burkholderiales</taxon>
        <taxon>Oxalobacteraceae</taxon>
        <taxon>Telluria group</taxon>
        <taxon>Massilia</taxon>
    </lineage>
</organism>
<reference evidence="2 3" key="1">
    <citation type="submission" date="2019-09" db="EMBL/GenBank/DDBJ databases">
        <title>Taxonomy of Antarctic Massilia spp.: description of Massilia rubra sp. nov., Massilia aquatica sp. nov., Massilia mucilaginosa sp. nov., Massilia frigida sp. nov. isolated from streams, lakes and regoliths.</title>
        <authorList>
            <person name="Holochova P."/>
            <person name="Sedlacek I."/>
            <person name="Kralova S."/>
            <person name="Maslanova I."/>
            <person name="Busse H.-J."/>
            <person name="Stankova E."/>
            <person name="Vrbovska V."/>
            <person name="Kovarovic V."/>
            <person name="Bartak M."/>
            <person name="Svec P."/>
            <person name="Pantucek R."/>
        </authorList>
    </citation>
    <scope>NUCLEOTIDE SEQUENCE [LARGE SCALE GENOMIC DNA]</scope>
    <source>
        <strain evidence="2 3">CCM 8692</strain>
    </source>
</reference>
<evidence type="ECO:0000256" key="1">
    <source>
        <dbReference type="SAM" id="Phobius"/>
    </source>
</evidence>
<dbReference type="Proteomes" id="UP000785613">
    <property type="component" value="Unassembled WGS sequence"/>
</dbReference>
<keyword evidence="1" id="KW-0812">Transmembrane</keyword>
<feature type="transmembrane region" description="Helical" evidence="1">
    <location>
        <begin position="112"/>
        <end position="130"/>
    </location>
</feature>
<protein>
    <submittedName>
        <fullName evidence="2">Uncharacterized protein</fullName>
    </submittedName>
</protein>
<dbReference type="RefSeq" id="WP_167226546.1">
    <property type="nucleotide sequence ID" value="NZ_VUYU01000011.1"/>
</dbReference>
<accession>A0ABX0LL69</accession>
<proteinExistence type="predicted"/>
<keyword evidence="1" id="KW-1133">Transmembrane helix</keyword>